<dbReference type="RefSeq" id="WP_146059130.1">
    <property type="nucleotide sequence ID" value="NZ_MTBP01000003.1"/>
</dbReference>
<name>A0A2P4UEY9_9ACTN</name>
<dbReference type="EMBL" id="MTBP01000003">
    <property type="protein sequence ID" value="POM23601.1"/>
    <property type="molecule type" value="Genomic_DNA"/>
</dbReference>
<gene>
    <name evidence="1" type="ORF">BTM25_47560</name>
</gene>
<dbReference type="AlphaFoldDB" id="A0A2P4UEY9"/>
<organism evidence="1 2">
    <name type="scientific">Actinomadura rubteroloni</name>
    <dbReference type="NCBI Taxonomy" id="1926885"/>
    <lineage>
        <taxon>Bacteria</taxon>
        <taxon>Bacillati</taxon>
        <taxon>Actinomycetota</taxon>
        <taxon>Actinomycetes</taxon>
        <taxon>Streptosporangiales</taxon>
        <taxon>Thermomonosporaceae</taxon>
        <taxon>Actinomadura</taxon>
    </lineage>
</organism>
<keyword evidence="2" id="KW-1185">Reference proteome</keyword>
<sequence length="269" mass="28578">MSQPDDPDEPPTVTPSTTADWVTAAVTGSVAFAASGGNPVAFLAPFFGPTLKKVIVLDQRSHEARTQRAVETVNVAVSVSGYGLEELQARVESSDAMTELFARVLAAASHTVNLDTKVHALGHVLAMGLWDDAKFDIAILLADVLTTIEEPHARILETLTKKAPPTPGEANFGWREEDLIRELPEFADVINPFIGILVSGGLVRDPTVRAFLKGKSERWVLTTLGKQTIELLHTAGGYSVGSLDSSAPPATLGKMRSIAVAPSSMTGLI</sequence>
<evidence type="ECO:0000313" key="2">
    <source>
        <dbReference type="Proteomes" id="UP000242367"/>
    </source>
</evidence>
<protein>
    <submittedName>
        <fullName evidence="1">Uncharacterized protein</fullName>
    </submittedName>
</protein>
<proteinExistence type="predicted"/>
<evidence type="ECO:0000313" key="1">
    <source>
        <dbReference type="EMBL" id="POM23601.1"/>
    </source>
</evidence>
<dbReference type="Proteomes" id="UP000242367">
    <property type="component" value="Unassembled WGS sequence"/>
</dbReference>
<reference evidence="1 2" key="1">
    <citation type="journal article" date="2017" name="Chemistry">
        <title>Isolation, Biosynthesis and Chemical Modifications of Rubterolones A-F: Rare Tropolone Alkaloids from Actinomadura sp. 5-2.</title>
        <authorList>
            <person name="Guo H."/>
            <person name="Benndorf R."/>
            <person name="Leichnitz D."/>
            <person name="Klassen J.L."/>
            <person name="Vollmers J."/>
            <person name="Gorls H."/>
            <person name="Steinacker M."/>
            <person name="Weigel C."/>
            <person name="Dahse H.M."/>
            <person name="Kaster A.K."/>
            <person name="de Beer Z.W."/>
            <person name="Poulsen M."/>
            <person name="Beemelmanns C."/>
        </authorList>
    </citation>
    <scope>NUCLEOTIDE SEQUENCE [LARGE SCALE GENOMIC DNA]</scope>
    <source>
        <strain evidence="1 2">5-2</strain>
    </source>
</reference>
<comment type="caution">
    <text evidence="1">The sequence shown here is derived from an EMBL/GenBank/DDBJ whole genome shotgun (WGS) entry which is preliminary data.</text>
</comment>
<accession>A0A2P4UEY9</accession>